<proteinExistence type="predicted"/>
<gene>
    <name evidence="1" type="ORF">LCGC14_3116770</name>
</gene>
<name>A0A0F8W3T6_9ZZZZ</name>
<protein>
    <submittedName>
        <fullName evidence="1">Uncharacterized protein</fullName>
    </submittedName>
</protein>
<dbReference type="AlphaFoldDB" id="A0A0F8W3T6"/>
<comment type="caution">
    <text evidence="1">The sequence shown here is derived from an EMBL/GenBank/DDBJ whole genome shotgun (WGS) entry which is preliminary data.</text>
</comment>
<organism evidence="1">
    <name type="scientific">marine sediment metagenome</name>
    <dbReference type="NCBI Taxonomy" id="412755"/>
    <lineage>
        <taxon>unclassified sequences</taxon>
        <taxon>metagenomes</taxon>
        <taxon>ecological metagenomes</taxon>
    </lineage>
</organism>
<dbReference type="EMBL" id="LAZR01067600">
    <property type="protein sequence ID" value="KKK51258.1"/>
    <property type="molecule type" value="Genomic_DNA"/>
</dbReference>
<reference evidence="1" key="1">
    <citation type="journal article" date="2015" name="Nature">
        <title>Complex archaea that bridge the gap between prokaryotes and eukaryotes.</title>
        <authorList>
            <person name="Spang A."/>
            <person name="Saw J.H."/>
            <person name="Jorgensen S.L."/>
            <person name="Zaremba-Niedzwiedzka K."/>
            <person name="Martijn J."/>
            <person name="Lind A.E."/>
            <person name="van Eijk R."/>
            <person name="Schleper C."/>
            <person name="Guy L."/>
            <person name="Ettema T.J."/>
        </authorList>
    </citation>
    <scope>NUCLEOTIDE SEQUENCE</scope>
</reference>
<accession>A0A0F8W3T6</accession>
<feature type="non-terminal residue" evidence="1">
    <location>
        <position position="1"/>
    </location>
</feature>
<evidence type="ECO:0000313" key="1">
    <source>
        <dbReference type="EMBL" id="KKK51258.1"/>
    </source>
</evidence>
<sequence>INNDPTTFTVMDDVGANTHKITVLKSGTYRLVFGGSWTSSVDDMTVKFDLRVGSSVIGGTLRQWISREGSGAGTDLTDHTFHIEVLVTCEAGDELSVYLYGTADATAVLRDAILLAERVDIL</sequence>